<evidence type="ECO:0000313" key="2">
    <source>
        <dbReference type="EMBL" id="CCA26291.1"/>
    </source>
</evidence>
<proteinExistence type="predicted"/>
<gene>
    <name evidence="2" type="primary">AlNc14C364G11030</name>
    <name evidence="2" type="ORF">ALNC14_124350</name>
</gene>
<feature type="compositionally biased region" description="Acidic residues" evidence="1">
    <location>
        <begin position="113"/>
        <end position="130"/>
    </location>
</feature>
<name>F0WXU3_9STRA</name>
<feature type="region of interest" description="Disordered" evidence="1">
    <location>
        <begin position="173"/>
        <end position="219"/>
    </location>
</feature>
<protein>
    <submittedName>
        <fullName evidence="2">AlNc14C364G11030 protein</fullName>
    </submittedName>
</protein>
<reference evidence="2" key="2">
    <citation type="submission" date="2011-02" db="EMBL/GenBank/DDBJ databases">
        <authorList>
            <person name="MacLean D."/>
        </authorList>
    </citation>
    <scope>NUCLEOTIDE SEQUENCE</scope>
</reference>
<reference evidence="2" key="1">
    <citation type="journal article" date="2011" name="PLoS Biol.">
        <title>Gene gain and loss during evolution of obligate parasitism in the white rust pathogen of Arabidopsis thaliana.</title>
        <authorList>
            <person name="Kemen E."/>
            <person name="Gardiner A."/>
            <person name="Schultz-Larsen T."/>
            <person name="Kemen A.C."/>
            <person name="Balmuth A.L."/>
            <person name="Robert-Seilaniantz A."/>
            <person name="Bailey K."/>
            <person name="Holub E."/>
            <person name="Studholme D.J."/>
            <person name="Maclean D."/>
            <person name="Jones J.D."/>
        </authorList>
    </citation>
    <scope>NUCLEOTIDE SEQUENCE</scope>
</reference>
<dbReference type="EMBL" id="FR824409">
    <property type="protein sequence ID" value="CCA26291.1"/>
    <property type="molecule type" value="Genomic_DNA"/>
</dbReference>
<feature type="region of interest" description="Disordered" evidence="1">
    <location>
        <begin position="97"/>
        <end position="135"/>
    </location>
</feature>
<sequence>MFIVSRLYGTFRSVVVFILSAVFNVTRLDKALHADSNTKKSSLSTNGSIQVPTLAEKETDNVEIVEAFGSNVELPSDETEKQSIVMKTSNLGAITTSTEKSEDIPQDHLQNNEIDDTSDTLDSADEEMENAQELSREELYDEKHEAGKQVPTPPVISQVADMTQREGEQLQLKVASSSSINSMYSDVKESSSAPEESDSEYTNDGDSGRDDVMDYDPLKDMSDEEIRKSFNFISTPGMTVYFDS</sequence>
<evidence type="ECO:0000256" key="1">
    <source>
        <dbReference type="SAM" id="MobiDB-lite"/>
    </source>
</evidence>
<feature type="compositionally biased region" description="Polar residues" evidence="1">
    <location>
        <begin position="174"/>
        <end position="184"/>
    </location>
</feature>
<dbReference type="HOGENOM" id="CLU_1139734_0_0_1"/>
<feature type="compositionally biased region" description="Basic and acidic residues" evidence="1">
    <location>
        <begin position="206"/>
        <end position="219"/>
    </location>
</feature>
<dbReference type="AlphaFoldDB" id="F0WXU3"/>
<accession>F0WXU3</accession>
<organism evidence="2">
    <name type="scientific">Albugo laibachii Nc14</name>
    <dbReference type="NCBI Taxonomy" id="890382"/>
    <lineage>
        <taxon>Eukaryota</taxon>
        <taxon>Sar</taxon>
        <taxon>Stramenopiles</taxon>
        <taxon>Oomycota</taxon>
        <taxon>Peronosporomycetes</taxon>
        <taxon>Albuginales</taxon>
        <taxon>Albuginaceae</taxon>
        <taxon>Albugo</taxon>
    </lineage>
</organism>